<keyword evidence="4" id="KW-0378">Hydrolase</keyword>
<organism evidence="9 10">
    <name type="scientific">Asparagus officinalis</name>
    <name type="common">Garden asparagus</name>
    <dbReference type="NCBI Taxonomy" id="4686"/>
    <lineage>
        <taxon>Eukaryota</taxon>
        <taxon>Viridiplantae</taxon>
        <taxon>Streptophyta</taxon>
        <taxon>Embryophyta</taxon>
        <taxon>Tracheophyta</taxon>
        <taxon>Spermatophyta</taxon>
        <taxon>Magnoliopsida</taxon>
        <taxon>Liliopsida</taxon>
        <taxon>Asparagales</taxon>
        <taxon>Asparagaceae</taxon>
        <taxon>Asparagoideae</taxon>
        <taxon>Asparagus</taxon>
    </lineage>
</organism>
<reference evidence="10" key="1">
    <citation type="journal article" date="2017" name="Nat. Commun.">
        <title>The asparagus genome sheds light on the origin and evolution of a young Y chromosome.</title>
        <authorList>
            <person name="Harkess A."/>
            <person name="Zhou J."/>
            <person name="Xu C."/>
            <person name="Bowers J.E."/>
            <person name="Van der Hulst R."/>
            <person name="Ayyampalayam S."/>
            <person name="Mercati F."/>
            <person name="Riccardi P."/>
            <person name="McKain M.R."/>
            <person name="Kakrana A."/>
            <person name="Tang H."/>
            <person name="Ray J."/>
            <person name="Groenendijk J."/>
            <person name="Arikit S."/>
            <person name="Mathioni S.M."/>
            <person name="Nakano M."/>
            <person name="Shan H."/>
            <person name="Telgmann-Rauber A."/>
            <person name="Kanno A."/>
            <person name="Yue Z."/>
            <person name="Chen H."/>
            <person name="Li W."/>
            <person name="Chen Y."/>
            <person name="Xu X."/>
            <person name="Zhang Y."/>
            <person name="Luo S."/>
            <person name="Chen H."/>
            <person name="Gao J."/>
            <person name="Mao Z."/>
            <person name="Pires J.C."/>
            <person name="Luo M."/>
            <person name="Kudrna D."/>
            <person name="Wing R.A."/>
            <person name="Meyers B.C."/>
            <person name="Yi K."/>
            <person name="Kong H."/>
            <person name="Lavrijsen P."/>
            <person name="Sunseri F."/>
            <person name="Falavigna A."/>
            <person name="Ye Y."/>
            <person name="Leebens-Mack J.H."/>
            <person name="Chen G."/>
        </authorList>
    </citation>
    <scope>NUCLEOTIDE SEQUENCE [LARGE SCALE GENOMIC DNA]</scope>
    <source>
        <strain evidence="10">cv. DH0086</strain>
    </source>
</reference>
<accession>A0A5P1EBK2</accession>
<comment type="caution">
    <text evidence="6">Lacks conserved residue(s) required for the propagation of feature annotation.</text>
</comment>
<comment type="similarity">
    <text evidence="1 6">Belongs to the peptidase S8 family.</text>
</comment>
<dbReference type="GO" id="GO:0006508">
    <property type="term" value="P:proteolysis"/>
    <property type="evidence" value="ECO:0007669"/>
    <property type="project" value="UniProtKB-KW"/>
</dbReference>
<protein>
    <recommendedName>
        <fullName evidence="11">Peptidase S8/S53 domain-containing protein</fullName>
    </recommendedName>
</protein>
<name>A0A5P1EBK2_ASPOF</name>
<dbReference type="InterPro" id="IPR036852">
    <property type="entry name" value="Peptidase_S8/S53_dom_sf"/>
</dbReference>
<feature type="domain" description="Subtilisin-like protease fibronectin type-III" evidence="8">
    <location>
        <begin position="299"/>
        <end position="395"/>
    </location>
</feature>
<dbReference type="OMA" id="AIMTTWR"/>
<dbReference type="InterPro" id="IPR041469">
    <property type="entry name" value="Subtilisin-like_FN3"/>
</dbReference>
<dbReference type="Proteomes" id="UP000243459">
    <property type="component" value="Chromosome 7"/>
</dbReference>
<dbReference type="SUPFAM" id="SSF52743">
    <property type="entry name" value="Subtilisin-like"/>
    <property type="match status" value="1"/>
</dbReference>
<evidence type="ECO:0000256" key="1">
    <source>
        <dbReference type="ARBA" id="ARBA00011073"/>
    </source>
</evidence>
<dbReference type="PANTHER" id="PTHR10795">
    <property type="entry name" value="PROPROTEIN CONVERTASE SUBTILISIN/KEXIN"/>
    <property type="match status" value="1"/>
</dbReference>
<keyword evidence="10" id="KW-1185">Reference proteome</keyword>
<keyword evidence="3" id="KW-0732">Signal</keyword>
<dbReference type="CDD" id="cd02120">
    <property type="entry name" value="PA_subtilisin_like"/>
    <property type="match status" value="1"/>
</dbReference>
<evidence type="ECO:0000256" key="3">
    <source>
        <dbReference type="ARBA" id="ARBA00022729"/>
    </source>
</evidence>
<dbReference type="AlphaFoldDB" id="A0A5P1EBK2"/>
<keyword evidence="2" id="KW-0645">Protease</keyword>
<evidence type="ECO:0008006" key="11">
    <source>
        <dbReference type="Google" id="ProtNLM"/>
    </source>
</evidence>
<dbReference type="PROSITE" id="PS00138">
    <property type="entry name" value="SUBTILASE_SER"/>
    <property type="match status" value="1"/>
</dbReference>
<feature type="domain" description="Peptidase S8/S53" evidence="7">
    <location>
        <begin position="132"/>
        <end position="244"/>
    </location>
</feature>
<evidence type="ECO:0000259" key="8">
    <source>
        <dbReference type="Pfam" id="PF17766"/>
    </source>
</evidence>
<evidence type="ECO:0000313" key="9">
    <source>
        <dbReference type="EMBL" id="ONK62169.1"/>
    </source>
</evidence>
<dbReference type="Pfam" id="PF00082">
    <property type="entry name" value="Peptidase_S8"/>
    <property type="match status" value="1"/>
</dbReference>
<dbReference type="PROSITE" id="PS51892">
    <property type="entry name" value="SUBTILASE"/>
    <property type="match status" value="1"/>
</dbReference>
<evidence type="ECO:0000256" key="4">
    <source>
        <dbReference type="ARBA" id="ARBA00022801"/>
    </source>
</evidence>
<dbReference type="InterPro" id="IPR000209">
    <property type="entry name" value="Peptidase_S8/S53_dom"/>
</dbReference>
<dbReference type="InterPro" id="IPR023828">
    <property type="entry name" value="Peptidase_S8_Ser-AS"/>
</dbReference>
<proteinExistence type="inferred from homology"/>
<dbReference type="Gramene" id="ONK62169">
    <property type="protein sequence ID" value="ONK62169"/>
    <property type="gene ID" value="A4U43_C07F1100"/>
</dbReference>
<dbReference type="EMBL" id="CM007387">
    <property type="protein sequence ID" value="ONK62169.1"/>
    <property type="molecule type" value="Genomic_DNA"/>
</dbReference>
<evidence type="ECO:0000256" key="6">
    <source>
        <dbReference type="PROSITE-ProRule" id="PRU01240"/>
    </source>
</evidence>
<evidence type="ECO:0000313" key="10">
    <source>
        <dbReference type="Proteomes" id="UP000243459"/>
    </source>
</evidence>
<dbReference type="InterPro" id="IPR045051">
    <property type="entry name" value="SBT"/>
</dbReference>
<evidence type="ECO:0000259" key="7">
    <source>
        <dbReference type="Pfam" id="PF00082"/>
    </source>
</evidence>
<dbReference type="GO" id="GO:0004252">
    <property type="term" value="F:serine-type endopeptidase activity"/>
    <property type="evidence" value="ECO:0007669"/>
    <property type="project" value="InterPro"/>
</dbReference>
<dbReference type="Gene3D" id="3.40.50.200">
    <property type="entry name" value="Peptidase S8/S53 domain"/>
    <property type="match status" value="1"/>
</dbReference>
<dbReference type="Gene3D" id="3.50.30.30">
    <property type="match status" value="1"/>
</dbReference>
<sequence length="398" mass="42222">MKLGNGKAYKGAAISPFDLKDKMYPLVYGGNAPNTSAGYDGSTSRYCYQGSLNITTVKGTIVLCDTSSDDSGPLLAGATGAVMQGTYTDYAFSYPLLTTVLGKLDHGNVSLYLNTTSHPTANIQKGQQVDDPAAPYVVSFSSRGPNPITRDVLKPDLAAPGVDILAAWSPIAPMSEYSEDKRSVAYNIISGTSMACPHASGSAAYVKSFHPNWSPAAIKSALMTTAHRMNATSNEEMEFAYGAGQVNPVAAANPGLVYDADEADYVRMLCGQGYSTKNLQLVTGDNSSCTSTNNGTVWDLNYPSFALSVKTGIDFSATFNRTLTNVGSASSSYRATITSPSDLKVSIEPTTFSFKSLMEKKSFSLKVEGLTRESVLSASLLLSDGAYYVRSPIVVYTS</sequence>
<evidence type="ECO:0000256" key="5">
    <source>
        <dbReference type="ARBA" id="ARBA00022825"/>
    </source>
</evidence>
<gene>
    <name evidence="9" type="ORF">A4U43_C07F1100</name>
</gene>
<keyword evidence="5" id="KW-0720">Serine protease</keyword>
<dbReference type="Gene3D" id="2.60.40.2310">
    <property type="match status" value="1"/>
</dbReference>
<dbReference type="Pfam" id="PF17766">
    <property type="entry name" value="fn3_6"/>
    <property type="match status" value="1"/>
</dbReference>
<evidence type="ECO:0000256" key="2">
    <source>
        <dbReference type="ARBA" id="ARBA00022670"/>
    </source>
</evidence>